<feature type="signal peptide" evidence="2">
    <location>
        <begin position="1"/>
        <end position="21"/>
    </location>
</feature>
<evidence type="ECO:0000256" key="2">
    <source>
        <dbReference type="SAM" id="SignalP"/>
    </source>
</evidence>
<evidence type="ECO:0000313" key="4">
    <source>
        <dbReference type="Proteomes" id="UP000243002"/>
    </source>
</evidence>
<reference evidence="3 4" key="1">
    <citation type="journal article" date="2018" name="Environ. Microbiol.">
        <title>Ecological and genomic features of two widespread freshwater picocyanobacteria.</title>
        <authorList>
            <person name="Cabello-Yeves P.J."/>
            <person name="Picazo A."/>
            <person name="Camacho A."/>
            <person name="Callieri C."/>
            <person name="Rosselli R."/>
            <person name="Roda-Garcia J.J."/>
            <person name="Coutinho F.H."/>
            <person name="Rodriguez-Valera F."/>
        </authorList>
    </citation>
    <scope>NUCLEOTIDE SEQUENCE [LARGE SCALE GENOMIC DNA]</scope>
    <source>
        <strain evidence="3 4">Tous</strain>
    </source>
</reference>
<keyword evidence="4" id="KW-1185">Reference proteome</keyword>
<feature type="region of interest" description="Disordered" evidence="1">
    <location>
        <begin position="22"/>
        <end position="68"/>
    </location>
</feature>
<evidence type="ECO:0008006" key="5">
    <source>
        <dbReference type="Google" id="ProtNLM"/>
    </source>
</evidence>
<dbReference type="Pfam" id="PF12518">
    <property type="entry name" value="DUF3721"/>
    <property type="match status" value="1"/>
</dbReference>
<organism evidence="3 4">
    <name type="scientific">Cyanobium usitatum str. Tous</name>
    <dbReference type="NCBI Taxonomy" id="2116684"/>
    <lineage>
        <taxon>Bacteria</taxon>
        <taxon>Bacillati</taxon>
        <taxon>Cyanobacteriota</taxon>
        <taxon>Cyanophyceae</taxon>
        <taxon>Synechococcales</taxon>
        <taxon>Prochlorococcaceae</taxon>
        <taxon>Cyanobium</taxon>
    </lineage>
</organism>
<name>A0A2P7MQJ6_9CYAN</name>
<protein>
    <recommendedName>
        <fullName evidence="5">Gibberellin regulated protein</fullName>
    </recommendedName>
</protein>
<dbReference type="Proteomes" id="UP000243002">
    <property type="component" value="Unassembled WGS sequence"/>
</dbReference>
<dbReference type="EMBL" id="PXXO01000022">
    <property type="protein sequence ID" value="PSJ03466.1"/>
    <property type="molecule type" value="Genomic_DNA"/>
</dbReference>
<dbReference type="AlphaFoldDB" id="A0A2P7MQJ6"/>
<feature type="chain" id="PRO_5015150034" description="Gibberellin regulated protein" evidence="2">
    <location>
        <begin position="22"/>
        <end position="68"/>
    </location>
</feature>
<keyword evidence="2" id="KW-0732">Signal</keyword>
<sequence>MTSRMALIALVLAALPLASRAHPKGLHDTQQQAEQRAKELGCTGTHQNSGKWMPCSNEATLHQHLRHH</sequence>
<dbReference type="InterPro" id="IPR022196">
    <property type="entry name" value="DUF3721"/>
</dbReference>
<dbReference type="OrthoDB" id="561056at2"/>
<evidence type="ECO:0000313" key="3">
    <source>
        <dbReference type="EMBL" id="PSJ03466.1"/>
    </source>
</evidence>
<proteinExistence type="predicted"/>
<accession>A0A2P7MQJ6</accession>
<gene>
    <name evidence="3" type="ORF">C7K55_12965</name>
</gene>
<evidence type="ECO:0000256" key="1">
    <source>
        <dbReference type="SAM" id="MobiDB-lite"/>
    </source>
</evidence>
<comment type="caution">
    <text evidence="3">The sequence shown here is derived from an EMBL/GenBank/DDBJ whole genome shotgun (WGS) entry which is preliminary data.</text>
</comment>